<evidence type="ECO:0000313" key="2">
    <source>
        <dbReference type="Proteomes" id="UP001732700"/>
    </source>
</evidence>
<dbReference type="EnsemblPlants" id="AVESA.00010b.r2.1AG0075990.1">
    <property type="protein sequence ID" value="AVESA.00010b.r2.1AG0075990.1.CDS"/>
    <property type="gene ID" value="AVESA.00010b.r2.1AG0075990"/>
</dbReference>
<reference evidence="1" key="1">
    <citation type="submission" date="2021-05" db="EMBL/GenBank/DDBJ databases">
        <authorList>
            <person name="Scholz U."/>
            <person name="Mascher M."/>
            <person name="Fiebig A."/>
        </authorList>
    </citation>
    <scope>NUCLEOTIDE SEQUENCE [LARGE SCALE GENOMIC DNA]</scope>
</reference>
<accession>A0ACD5TKK0</accession>
<dbReference type="Proteomes" id="UP001732700">
    <property type="component" value="Chromosome 1A"/>
</dbReference>
<evidence type="ECO:0000313" key="1">
    <source>
        <dbReference type="EnsemblPlants" id="AVESA.00010b.r2.1AG0075990.1.CDS"/>
    </source>
</evidence>
<organism evidence="1 2">
    <name type="scientific">Avena sativa</name>
    <name type="common">Oat</name>
    <dbReference type="NCBI Taxonomy" id="4498"/>
    <lineage>
        <taxon>Eukaryota</taxon>
        <taxon>Viridiplantae</taxon>
        <taxon>Streptophyta</taxon>
        <taxon>Embryophyta</taxon>
        <taxon>Tracheophyta</taxon>
        <taxon>Spermatophyta</taxon>
        <taxon>Magnoliopsida</taxon>
        <taxon>Liliopsida</taxon>
        <taxon>Poales</taxon>
        <taxon>Poaceae</taxon>
        <taxon>BOP clade</taxon>
        <taxon>Pooideae</taxon>
        <taxon>Poodae</taxon>
        <taxon>Poeae</taxon>
        <taxon>Poeae Chloroplast Group 1 (Aveneae type)</taxon>
        <taxon>Aveninae</taxon>
        <taxon>Avena</taxon>
    </lineage>
</organism>
<proteinExistence type="predicted"/>
<reference evidence="1" key="2">
    <citation type="submission" date="2025-09" db="UniProtKB">
        <authorList>
            <consortium name="EnsemblPlants"/>
        </authorList>
    </citation>
    <scope>IDENTIFICATION</scope>
</reference>
<sequence>MAATPARRPSLPSTTTDSVRFPFPRNPNRYSNPVSCFYRRRSQRSTQQQLARLPSVKSAPDGIVMDDSTEHRPAMIAEEKEKEPALFSGAPSPVRAVLDRPWPSPVVIPPEHSPSGKARTLVATADAIGDPISPEELAALEDKEADDASTRFYKAIGRANAVMRNYIHEHGSLFMDDKFKYIVHNSAQAEEIRCKNVTVEEMEAKLIKRKVTKEQAHLSELALASFNKKRKVKFELCEPLISRTFWEYRGLFVHINFVAKRNGKKTLFFAEIEDRGQGRKEMLEVRCCIPLESLCQGGYYYDRTVPSHGRRKSLDFTRCYACTEFVKHPADGSTYSGGHDGRRKIYLV</sequence>
<keyword evidence="2" id="KW-1185">Reference proteome</keyword>
<protein>
    <submittedName>
        <fullName evidence="1">Uncharacterized protein</fullName>
    </submittedName>
</protein>
<name>A0ACD5TKK0_AVESA</name>